<evidence type="ECO:0000313" key="2">
    <source>
        <dbReference type="EMBL" id="KAF0676694.1"/>
    </source>
</evidence>
<gene>
    <name evidence="2" type="ORF">PMES_00985</name>
</gene>
<dbReference type="EMBL" id="APKE01000013">
    <property type="protein sequence ID" value="KAF0676694.1"/>
    <property type="molecule type" value="Genomic_DNA"/>
</dbReference>
<sequence>MMLRIALTLTLALTATQVSASAAELIDFLEGELSDIREEVEARDAAPNEGGYFESDKADHQADIDAVLDKALRLVVPETFDLWAEQIREIDAATTDAETERADLLLQQMRAKTSEGVGMVGKILGREHERGSREDINRKLAEIDAALVQLGEDRDLAATEFAKDMRELHGVKLTDAQAKAILYSVNGGLMVESTVVLQALGDVERRLAEVMDAGIGPDARRTYLGVSSATRLIHARLLQRHLAAYDGDWLPRLEEMRAETEALQARTRQQSQAVSREDVRQTYENNMAIQERILGVIDRYEAMLERRRGLTAEALDLARERADAAVNTLITLETAASLSLVISEATSQYEDVMSVDLPELEQLDPQEFEEMFDISRRLGS</sequence>
<evidence type="ECO:0000313" key="3">
    <source>
        <dbReference type="Proteomes" id="UP000698242"/>
    </source>
</evidence>
<comment type="caution">
    <text evidence="2">The sequence shown here is derived from an EMBL/GenBank/DDBJ whole genome shotgun (WGS) entry which is preliminary data.</text>
</comment>
<dbReference type="RefSeq" id="WP_159964398.1">
    <property type="nucleotide sequence ID" value="NZ_APKE01000013.1"/>
</dbReference>
<keyword evidence="1" id="KW-0732">Signal</keyword>
<reference evidence="2" key="1">
    <citation type="submission" date="2013-03" db="EMBL/GenBank/DDBJ databases">
        <title>Genome Sequence of the Profundibacterium mesophilum strain KAUST100406-0324T from Red Sea, a novel genus in the family Rhodobacteraceae.</title>
        <authorList>
            <person name="Essack M."/>
            <person name="Alam I."/>
            <person name="Lafi F."/>
            <person name="Alawi W."/>
            <person name="Kamanu F."/>
            <person name="Al-Suwailem A."/>
            <person name="Lee O.O."/>
            <person name="Xu Y."/>
            <person name="Bajic V."/>
            <person name="Qian P.-Y."/>
            <person name="Archer J."/>
        </authorList>
    </citation>
    <scope>NUCLEOTIDE SEQUENCE</scope>
    <source>
        <strain evidence="2">KAUST100406-0324</strain>
    </source>
</reference>
<evidence type="ECO:0000256" key="1">
    <source>
        <dbReference type="SAM" id="SignalP"/>
    </source>
</evidence>
<dbReference type="Proteomes" id="UP000698242">
    <property type="component" value="Unassembled WGS sequence"/>
</dbReference>
<name>A0A921TFR6_9RHOB</name>
<keyword evidence="3" id="KW-1185">Reference proteome</keyword>
<protein>
    <submittedName>
        <fullName evidence="2">Uncharacterized protein</fullName>
    </submittedName>
</protein>
<feature type="chain" id="PRO_5037565246" evidence="1">
    <location>
        <begin position="23"/>
        <end position="380"/>
    </location>
</feature>
<proteinExistence type="predicted"/>
<organism evidence="2 3">
    <name type="scientific">Profundibacterium mesophilum KAUST100406-0324</name>
    <dbReference type="NCBI Taxonomy" id="1037889"/>
    <lineage>
        <taxon>Bacteria</taxon>
        <taxon>Pseudomonadati</taxon>
        <taxon>Pseudomonadota</taxon>
        <taxon>Alphaproteobacteria</taxon>
        <taxon>Rhodobacterales</taxon>
        <taxon>Roseobacteraceae</taxon>
        <taxon>Profundibacterium</taxon>
    </lineage>
</organism>
<dbReference type="OrthoDB" id="7826914at2"/>
<accession>A0A921TFR6</accession>
<feature type="signal peptide" evidence="1">
    <location>
        <begin position="1"/>
        <end position="22"/>
    </location>
</feature>
<dbReference type="AlphaFoldDB" id="A0A921TFR6"/>